<dbReference type="InterPro" id="IPR051159">
    <property type="entry name" value="Hexapeptide_acetyltransf"/>
</dbReference>
<name>A0ABY4D057_9BACT</name>
<dbReference type="SUPFAM" id="SSF51161">
    <property type="entry name" value="Trimeric LpxA-like enzymes"/>
    <property type="match status" value="1"/>
</dbReference>
<accession>A0ABY4D057</accession>
<dbReference type="PANTHER" id="PTHR23416">
    <property type="entry name" value="SIALIC ACID SYNTHASE-RELATED"/>
    <property type="match status" value="1"/>
</dbReference>
<dbReference type="InterPro" id="IPR011004">
    <property type="entry name" value="Trimer_LpxA-like_sf"/>
</dbReference>
<evidence type="ECO:0000313" key="2">
    <source>
        <dbReference type="Proteomes" id="UP000831113"/>
    </source>
</evidence>
<gene>
    <name evidence="1" type="ORF">MTX78_03745</name>
</gene>
<sequence>MLLFYWRKQYGVNLLAQPNTQIVGIRNLRTGTGILNVGVSYVGFAVAQDVARLNISGKLHTEGDVRIGKGCRLDIGPQATVHIGEGTYLNPYTRIVSLHGLRIGKYCAISWECQFLDEDFHAITYETPRPAKDPRITVGDHVWIGSRVSVFKGATIPTGCVVASGAVVTKAFTEENCLLAGNPAEVVRRNITWE</sequence>
<evidence type="ECO:0000313" key="1">
    <source>
        <dbReference type="EMBL" id="UOG75712.1"/>
    </source>
</evidence>
<proteinExistence type="predicted"/>
<dbReference type="Proteomes" id="UP000831113">
    <property type="component" value="Chromosome"/>
</dbReference>
<dbReference type="RefSeq" id="WP_243800034.1">
    <property type="nucleotide sequence ID" value="NZ_CP094669.1"/>
</dbReference>
<dbReference type="GO" id="GO:0016746">
    <property type="term" value="F:acyltransferase activity"/>
    <property type="evidence" value="ECO:0007669"/>
    <property type="project" value="UniProtKB-KW"/>
</dbReference>
<dbReference type="CDD" id="cd04647">
    <property type="entry name" value="LbH_MAT_like"/>
    <property type="match status" value="1"/>
</dbReference>
<dbReference type="Gene3D" id="2.160.10.10">
    <property type="entry name" value="Hexapeptide repeat proteins"/>
    <property type="match status" value="1"/>
</dbReference>
<keyword evidence="1" id="KW-0012">Acyltransferase</keyword>
<organism evidence="1 2">
    <name type="scientific">Hymenobacter tibetensis</name>
    <dbReference type="NCBI Taxonomy" id="497967"/>
    <lineage>
        <taxon>Bacteria</taxon>
        <taxon>Pseudomonadati</taxon>
        <taxon>Bacteroidota</taxon>
        <taxon>Cytophagia</taxon>
        <taxon>Cytophagales</taxon>
        <taxon>Hymenobacteraceae</taxon>
        <taxon>Hymenobacter</taxon>
    </lineage>
</organism>
<keyword evidence="1" id="KW-0808">Transferase</keyword>
<protein>
    <submittedName>
        <fullName evidence="1">Acyltransferase</fullName>
    </submittedName>
</protein>
<dbReference type="EMBL" id="CP094669">
    <property type="protein sequence ID" value="UOG75712.1"/>
    <property type="molecule type" value="Genomic_DNA"/>
</dbReference>
<keyword evidence="2" id="KW-1185">Reference proteome</keyword>
<dbReference type="PANTHER" id="PTHR23416:SF78">
    <property type="entry name" value="LIPOPOLYSACCHARIDE BIOSYNTHESIS O-ACETYL TRANSFERASE WBBJ-RELATED"/>
    <property type="match status" value="1"/>
</dbReference>
<reference evidence="1 2" key="1">
    <citation type="submission" date="2022-03" db="EMBL/GenBank/DDBJ databases">
        <title>Hymenobactersp. isolated from the air.</title>
        <authorList>
            <person name="Won M."/>
            <person name="Kwon S.-W."/>
        </authorList>
    </citation>
    <scope>NUCLEOTIDE SEQUENCE [LARGE SCALE GENOMIC DNA]</scope>
    <source>
        <strain evidence="1 2">KACC 21982</strain>
    </source>
</reference>